<dbReference type="PATRIC" id="fig|68223.7.peg.1247"/>
<dbReference type="AlphaFoldDB" id="A0A0F4J2V5"/>
<dbReference type="RefSeq" id="WP_045950010.1">
    <property type="nucleotide sequence ID" value="NZ_JZWV01000754.1"/>
</dbReference>
<sequence length="140" mass="15183">MAHTPTTPRGHSDTALAAAGGLVVFAAVMLLITGVLAICRGIMGIVEDEVFVHTPRYVFQFDLTTWGWLHLIFGIIAVIVGTALFKAPLWGRIAGIAIASVVILVNFLSLPYYPFWAIISIALSGFIIWALCIISPEDMR</sequence>
<feature type="transmembrane region" description="Helical" evidence="1">
    <location>
        <begin position="21"/>
        <end position="46"/>
    </location>
</feature>
<organism evidence="3 4">
    <name type="scientific">Streptomyces katrae</name>
    <dbReference type="NCBI Taxonomy" id="68223"/>
    <lineage>
        <taxon>Bacteria</taxon>
        <taxon>Bacillati</taxon>
        <taxon>Actinomycetota</taxon>
        <taxon>Actinomycetes</taxon>
        <taxon>Kitasatosporales</taxon>
        <taxon>Streptomycetaceae</taxon>
        <taxon>Streptomyces</taxon>
    </lineage>
</organism>
<feature type="domain" description="DUF7144" evidence="2">
    <location>
        <begin position="23"/>
        <end position="133"/>
    </location>
</feature>
<accession>A0A0F4J2V5</accession>
<evidence type="ECO:0000259" key="2">
    <source>
        <dbReference type="Pfam" id="PF23636"/>
    </source>
</evidence>
<protein>
    <submittedName>
        <fullName evidence="3">Membrane protein</fullName>
    </submittedName>
</protein>
<gene>
    <name evidence="3" type="ORF">VR44_25915</name>
</gene>
<dbReference type="Pfam" id="PF23636">
    <property type="entry name" value="DUF7144"/>
    <property type="match status" value="1"/>
</dbReference>
<evidence type="ECO:0000313" key="4">
    <source>
        <dbReference type="Proteomes" id="UP000033551"/>
    </source>
</evidence>
<dbReference type="InterPro" id="IPR055568">
    <property type="entry name" value="DUF7144"/>
</dbReference>
<feature type="transmembrane region" description="Helical" evidence="1">
    <location>
        <begin position="115"/>
        <end position="134"/>
    </location>
</feature>
<evidence type="ECO:0000313" key="3">
    <source>
        <dbReference type="EMBL" id="KJY28184.1"/>
    </source>
</evidence>
<dbReference type="Proteomes" id="UP000033551">
    <property type="component" value="Unassembled WGS sequence"/>
</dbReference>
<keyword evidence="1" id="KW-1133">Transmembrane helix</keyword>
<evidence type="ECO:0000256" key="1">
    <source>
        <dbReference type="SAM" id="Phobius"/>
    </source>
</evidence>
<reference evidence="3 4" key="1">
    <citation type="submission" date="2015-02" db="EMBL/GenBank/DDBJ databases">
        <authorList>
            <person name="Ju K.-S."/>
            <person name="Doroghazi J.R."/>
            <person name="Metcalf W."/>
        </authorList>
    </citation>
    <scope>NUCLEOTIDE SEQUENCE [LARGE SCALE GENOMIC DNA]</scope>
    <source>
        <strain evidence="3 4">NRRL ISP-5550</strain>
    </source>
</reference>
<dbReference type="EMBL" id="JZWV01000754">
    <property type="protein sequence ID" value="KJY28184.1"/>
    <property type="molecule type" value="Genomic_DNA"/>
</dbReference>
<keyword evidence="1" id="KW-0472">Membrane</keyword>
<feature type="transmembrane region" description="Helical" evidence="1">
    <location>
        <begin position="92"/>
        <end position="109"/>
    </location>
</feature>
<keyword evidence="1" id="KW-0812">Transmembrane</keyword>
<proteinExistence type="predicted"/>
<dbReference type="OrthoDB" id="4482242at2"/>
<name>A0A0F4J2V5_9ACTN</name>
<comment type="caution">
    <text evidence="3">The sequence shown here is derived from an EMBL/GenBank/DDBJ whole genome shotgun (WGS) entry which is preliminary data.</text>
</comment>
<feature type="transmembrane region" description="Helical" evidence="1">
    <location>
        <begin position="66"/>
        <end position="85"/>
    </location>
</feature>
<keyword evidence="4" id="KW-1185">Reference proteome</keyword>